<evidence type="ECO:0000256" key="2">
    <source>
        <dbReference type="SAM" id="MobiDB-lite"/>
    </source>
</evidence>
<dbReference type="Gramene" id="SIN_1004441.t">
    <property type="protein sequence ID" value="SIN_1004441.t"/>
    <property type="gene ID" value="SIN_1004441"/>
</dbReference>
<organism evidence="4 5">
    <name type="scientific">Sesamum indicum</name>
    <name type="common">Oriental sesame</name>
    <name type="synonym">Sesamum orientale</name>
    <dbReference type="NCBI Taxonomy" id="4182"/>
    <lineage>
        <taxon>Eukaryota</taxon>
        <taxon>Viridiplantae</taxon>
        <taxon>Streptophyta</taxon>
        <taxon>Embryophyta</taxon>
        <taxon>Tracheophyta</taxon>
        <taxon>Spermatophyta</taxon>
        <taxon>Magnoliopsida</taxon>
        <taxon>eudicotyledons</taxon>
        <taxon>Gunneridae</taxon>
        <taxon>Pentapetalae</taxon>
        <taxon>asterids</taxon>
        <taxon>lamiids</taxon>
        <taxon>Lamiales</taxon>
        <taxon>Pedaliaceae</taxon>
        <taxon>Sesamum</taxon>
    </lineage>
</organism>
<feature type="compositionally biased region" description="Basic and acidic residues" evidence="2">
    <location>
        <begin position="101"/>
        <end position="132"/>
    </location>
</feature>
<dbReference type="InterPro" id="IPR044594">
    <property type="entry name" value="HIPP01/3/5/6"/>
</dbReference>
<dbReference type="OrthoDB" id="773760at2759"/>
<dbReference type="CDD" id="cd00371">
    <property type="entry name" value="HMA"/>
    <property type="match status" value="2"/>
</dbReference>
<evidence type="ECO:0000313" key="4">
    <source>
        <dbReference type="Proteomes" id="UP000504604"/>
    </source>
</evidence>
<accession>A0A6I9U2S6</accession>
<dbReference type="Gene3D" id="3.30.70.100">
    <property type="match status" value="2"/>
</dbReference>
<dbReference type="Proteomes" id="UP000504604">
    <property type="component" value="Linkage group LG11"/>
</dbReference>
<keyword evidence="4" id="KW-1185">Reference proteome</keyword>
<protein>
    <submittedName>
        <fullName evidence="5">Heavy metal-associated isoprenylated plant protein 6-like</fullName>
    </submittedName>
</protein>
<feature type="region of interest" description="Disordered" evidence="2">
    <location>
        <begin position="1"/>
        <end position="31"/>
    </location>
</feature>
<dbReference type="PANTHER" id="PTHR46413">
    <property type="entry name" value="HEAVY METAL-ASSOCIATED ISOPRENYLATED PLANT PROTEIN 6"/>
    <property type="match status" value="1"/>
</dbReference>
<dbReference type="PROSITE" id="PS50846">
    <property type="entry name" value="HMA_2"/>
    <property type="match status" value="2"/>
</dbReference>
<dbReference type="KEGG" id="sind:105174266"/>
<dbReference type="RefSeq" id="XP_011094611.1">
    <property type="nucleotide sequence ID" value="XM_011096309.2"/>
</dbReference>
<evidence type="ECO:0000313" key="5">
    <source>
        <dbReference type="RefSeq" id="XP_011094611.1"/>
    </source>
</evidence>
<dbReference type="GO" id="GO:0009626">
    <property type="term" value="P:plant-type hypersensitive response"/>
    <property type="evidence" value="ECO:0007669"/>
    <property type="project" value="UniProtKB-KW"/>
</dbReference>
<dbReference type="SUPFAM" id="SSF55008">
    <property type="entry name" value="HMA, heavy metal-associated domain"/>
    <property type="match status" value="2"/>
</dbReference>
<sequence length="360" mass="39212">MGEKDDGGKKAAAEGGEKKAAEVGGKKDEGPTTVVLKLDLHCEGCAKKVRRAVSHFEGVEKVKADCAANKLTVTGNADPAWLRERVEYQEEEKVELVSPQPKKDAAGDKKADEKSSDKKAEEKKAEDKKPKEPVVSTVVMKIRLHCDGCAHKIKRVIFKNIDGVNSVKTDLPKDLVTVTGTMEVKELIAYLKEKLKKNIEIVPPKKDDGGGDKKEKEGSGGDKKEKEGGGDKKEDKKEGGGDGGKKEAESKAAGGGGEGSKAVEGAKLEINKLEYHGLNPQTYYAMPMYNQSYSNQDYGVQMYHHQAYPNQVYHGYANHGYPNTGYVVQYAHGPPPPPPTYMNINDQMFSDENPNGCSVM</sequence>
<dbReference type="GO" id="GO:0016020">
    <property type="term" value="C:membrane"/>
    <property type="evidence" value="ECO:0007669"/>
    <property type="project" value="UniProtKB-SubCell"/>
</dbReference>
<dbReference type="PANTHER" id="PTHR46413:SF1">
    <property type="entry name" value="HEAVY METAL-ASSOCIATED ISOPRENYLATED PLANT PROTEIN 6"/>
    <property type="match status" value="1"/>
</dbReference>
<feature type="compositionally biased region" description="Basic and acidic residues" evidence="2">
    <location>
        <begin position="1"/>
        <end position="30"/>
    </location>
</feature>
<feature type="region of interest" description="Disordered" evidence="2">
    <location>
        <begin position="202"/>
        <end position="261"/>
    </location>
</feature>
<dbReference type="AlphaFoldDB" id="A0A6I9U2S6"/>
<gene>
    <name evidence="5" type="primary">LOC105174266</name>
</gene>
<name>A0A6I9U2S6_SESIN</name>
<evidence type="ECO:0000256" key="1">
    <source>
        <dbReference type="ARBA" id="ARBA00004170"/>
    </source>
</evidence>
<feature type="domain" description="HMA" evidence="3">
    <location>
        <begin position="135"/>
        <end position="199"/>
    </location>
</feature>
<dbReference type="GeneID" id="105174266"/>
<dbReference type="InterPro" id="IPR036163">
    <property type="entry name" value="HMA_dom_sf"/>
</dbReference>
<dbReference type="FunCoup" id="A0A6I9U2S6">
    <property type="interactions" value="40"/>
</dbReference>
<dbReference type="InParanoid" id="A0A6I9U2S6"/>
<reference evidence="5" key="1">
    <citation type="submission" date="2025-08" db="UniProtKB">
        <authorList>
            <consortium name="RefSeq"/>
        </authorList>
    </citation>
    <scope>IDENTIFICATION</scope>
</reference>
<feature type="domain" description="HMA" evidence="3">
    <location>
        <begin position="31"/>
        <end position="94"/>
    </location>
</feature>
<proteinExistence type="predicted"/>
<evidence type="ECO:0000259" key="3">
    <source>
        <dbReference type="PROSITE" id="PS50846"/>
    </source>
</evidence>
<feature type="compositionally biased region" description="Basic and acidic residues" evidence="2">
    <location>
        <begin position="202"/>
        <end position="250"/>
    </location>
</feature>
<dbReference type="GO" id="GO:0046872">
    <property type="term" value="F:metal ion binding"/>
    <property type="evidence" value="ECO:0007669"/>
    <property type="project" value="InterPro"/>
</dbReference>
<dbReference type="InterPro" id="IPR006121">
    <property type="entry name" value="HMA_dom"/>
</dbReference>
<comment type="subcellular location">
    <subcellularLocation>
        <location evidence="1">Membrane</location>
        <topology evidence="1">Peripheral membrane protein</topology>
    </subcellularLocation>
</comment>
<feature type="region of interest" description="Disordered" evidence="2">
    <location>
        <begin position="90"/>
        <end position="133"/>
    </location>
</feature>
<dbReference type="Pfam" id="PF00403">
    <property type="entry name" value="HMA"/>
    <property type="match status" value="2"/>
</dbReference>